<dbReference type="AlphaFoldDB" id="A0A168D5V0"/>
<evidence type="ECO:0000256" key="1">
    <source>
        <dbReference type="SAM" id="MobiDB-lite"/>
    </source>
</evidence>
<dbReference type="Proteomes" id="UP000076744">
    <property type="component" value="Unassembled WGS sequence"/>
</dbReference>
<dbReference type="GeneID" id="30017570"/>
<feature type="compositionally biased region" description="Gly residues" evidence="1">
    <location>
        <begin position="259"/>
        <end position="274"/>
    </location>
</feature>
<keyword evidence="2" id="KW-1133">Transmembrane helix</keyword>
<accession>A0A168D5V0</accession>
<feature type="compositionally biased region" description="Gly residues" evidence="1">
    <location>
        <begin position="227"/>
        <end position="250"/>
    </location>
</feature>
<feature type="transmembrane region" description="Helical" evidence="2">
    <location>
        <begin position="6"/>
        <end position="25"/>
    </location>
</feature>
<keyword evidence="4" id="KW-1185">Reference proteome</keyword>
<evidence type="ECO:0000313" key="3">
    <source>
        <dbReference type="EMBL" id="OAA72205.1"/>
    </source>
</evidence>
<comment type="caution">
    <text evidence="3">The sequence shown here is derived from an EMBL/GenBank/DDBJ whole genome shotgun (WGS) entry which is preliminary data.</text>
</comment>
<keyword evidence="2" id="KW-0472">Membrane</keyword>
<evidence type="ECO:0000256" key="2">
    <source>
        <dbReference type="SAM" id="Phobius"/>
    </source>
</evidence>
<name>A0A168D5V0_CORFA</name>
<reference evidence="3 4" key="1">
    <citation type="journal article" date="2016" name="Genome Biol. Evol.">
        <title>Divergent and convergent evolution of fungal pathogenicity.</title>
        <authorList>
            <person name="Shang Y."/>
            <person name="Xiao G."/>
            <person name="Zheng P."/>
            <person name="Cen K."/>
            <person name="Zhan S."/>
            <person name="Wang C."/>
        </authorList>
    </citation>
    <scope>NUCLEOTIDE SEQUENCE [LARGE SCALE GENOMIC DNA]</scope>
    <source>
        <strain evidence="3 4">ARSEF 2679</strain>
    </source>
</reference>
<feature type="region of interest" description="Disordered" evidence="1">
    <location>
        <begin position="209"/>
        <end position="306"/>
    </location>
</feature>
<dbReference type="RefSeq" id="XP_018707651.1">
    <property type="nucleotide sequence ID" value="XM_018844885.1"/>
</dbReference>
<dbReference type="STRING" id="1081104.A0A168D5V0"/>
<proteinExistence type="predicted"/>
<keyword evidence="2" id="KW-0812">Transmembrane</keyword>
<gene>
    <name evidence="3" type="ORF">ISF_01278</name>
</gene>
<dbReference type="EMBL" id="AZHB01000002">
    <property type="protein sequence ID" value="OAA72205.1"/>
    <property type="molecule type" value="Genomic_DNA"/>
</dbReference>
<protein>
    <submittedName>
        <fullName evidence="3">Uncharacterized protein</fullName>
    </submittedName>
</protein>
<sequence>MIVDVWSGTLSVAYTATLMLINFLVKLFHDMTRNLWYHIYRPPLGNKGLYSESCFDTSLLAAAFREKNSFAPVSKSLQPHFNQHVHDSALDRLLADPHALAAIKQNSTTAPTLSLVYAINLAQNQSFPASCLNHGLPKPVPKDKTNTTLKEVHDRISSLSPRKGLPDAPVTFKYLLPFKEGLVLVGFSKAVPSVLCFYVYATTAGPIGNSRAGRGKVSSAGRRTGAGVKGRGGGGRRGGGRGGRGGGRGGRANKNFVPGGDGGDGGDGGTGDSGDSGEDASGEPVRSNEWMEHQAGRSCQPVPKPENLIPDEIRALNELEFGHIGDAEKWYTMWDLLFEGHTRPDSPYMDRGIGEIRFRKHCLP</sequence>
<organism evidence="3 4">
    <name type="scientific">Cordyceps fumosorosea (strain ARSEF 2679)</name>
    <name type="common">Isaria fumosorosea</name>
    <dbReference type="NCBI Taxonomy" id="1081104"/>
    <lineage>
        <taxon>Eukaryota</taxon>
        <taxon>Fungi</taxon>
        <taxon>Dikarya</taxon>
        <taxon>Ascomycota</taxon>
        <taxon>Pezizomycotina</taxon>
        <taxon>Sordariomycetes</taxon>
        <taxon>Hypocreomycetidae</taxon>
        <taxon>Hypocreales</taxon>
        <taxon>Cordycipitaceae</taxon>
        <taxon>Cordyceps</taxon>
    </lineage>
</organism>
<evidence type="ECO:0000313" key="4">
    <source>
        <dbReference type="Proteomes" id="UP000076744"/>
    </source>
</evidence>
<dbReference type="OrthoDB" id="3564303at2759"/>